<sequence length="174" mass="18510">MTISSGDVEAIVRMFEQSKWKQLELRVGNSELFLSKEADGRASFSPTASSTVSTAANGRLAAASAVATPALSTVVNKDPTPNPLTGGRIELPPGCVHVSAPSLGTFYRSPKPGAALFVELGQEVTEDTELCLIEVMKLFTTLRAEVKGTIREILVKDGDLVEYGQPLFVVQTNG</sequence>
<dbReference type="GO" id="GO:0003989">
    <property type="term" value="F:acetyl-CoA carboxylase activity"/>
    <property type="evidence" value="ECO:0007669"/>
    <property type="project" value="InterPro"/>
</dbReference>
<dbReference type="SUPFAM" id="SSF51230">
    <property type="entry name" value="Single hybrid motif"/>
    <property type="match status" value="1"/>
</dbReference>
<dbReference type="GO" id="GO:0006633">
    <property type="term" value="P:fatty acid biosynthetic process"/>
    <property type="evidence" value="ECO:0007669"/>
    <property type="project" value="UniProtKB-UniPathway"/>
</dbReference>
<dbReference type="Pfam" id="PF00364">
    <property type="entry name" value="Biotin_lipoyl"/>
    <property type="match status" value="1"/>
</dbReference>
<keyword evidence="8 9" id="KW-0092">Biotin</keyword>
<evidence type="ECO:0000256" key="5">
    <source>
        <dbReference type="ARBA" id="ARBA00022832"/>
    </source>
</evidence>
<keyword evidence="4 9" id="KW-0444">Lipid biosynthesis</keyword>
<comment type="function">
    <text evidence="1 9">This protein is a component of the acetyl coenzyme A carboxylase complex; first, biotin carboxylase catalyzes the carboxylation of the carrier protein and then the transcarboxylase transfers the carboxyl group to form malonyl-CoA.</text>
</comment>
<evidence type="ECO:0000256" key="2">
    <source>
        <dbReference type="ARBA" id="ARBA00005194"/>
    </source>
</evidence>
<dbReference type="InterPro" id="IPR001249">
    <property type="entry name" value="AcCoA_biotinCC"/>
</dbReference>
<dbReference type="UniPathway" id="UPA00094"/>
<evidence type="ECO:0000256" key="8">
    <source>
        <dbReference type="ARBA" id="ARBA00023267"/>
    </source>
</evidence>
<feature type="domain" description="Lipoyl-binding" evidence="10">
    <location>
        <begin position="95"/>
        <end position="171"/>
    </location>
</feature>
<dbReference type="PANTHER" id="PTHR45266">
    <property type="entry name" value="OXALOACETATE DECARBOXYLASE ALPHA CHAIN"/>
    <property type="match status" value="1"/>
</dbReference>
<keyword evidence="5 9" id="KW-0276">Fatty acid metabolism</keyword>
<name>A0A1I7E9W2_9BURK</name>
<dbReference type="EMBL" id="FPBH01000015">
    <property type="protein sequence ID" value="SFU20682.1"/>
    <property type="molecule type" value="Genomic_DNA"/>
</dbReference>
<proteinExistence type="predicted"/>
<dbReference type="PANTHER" id="PTHR45266:SF3">
    <property type="entry name" value="OXALOACETATE DECARBOXYLASE ALPHA CHAIN"/>
    <property type="match status" value="1"/>
</dbReference>
<keyword evidence="7 9" id="KW-0275">Fatty acid biosynthesis</keyword>
<dbReference type="AlphaFoldDB" id="A0A1I7E9W2"/>
<dbReference type="PRINTS" id="PR01071">
    <property type="entry name" value="ACOABIOTINCC"/>
</dbReference>
<evidence type="ECO:0000256" key="4">
    <source>
        <dbReference type="ARBA" id="ARBA00022516"/>
    </source>
</evidence>
<dbReference type="PROSITE" id="PS00188">
    <property type="entry name" value="BIOTIN"/>
    <property type="match status" value="1"/>
</dbReference>
<dbReference type="CDD" id="cd06850">
    <property type="entry name" value="biotinyl_domain"/>
    <property type="match status" value="1"/>
</dbReference>
<evidence type="ECO:0000256" key="7">
    <source>
        <dbReference type="ARBA" id="ARBA00023160"/>
    </source>
</evidence>
<evidence type="ECO:0000313" key="12">
    <source>
        <dbReference type="Proteomes" id="UP000198844"/>
    </source>
</evidence>
<dbReference type="InterPro" id="IPR011053">
    <property type="entry name" value="Single_hybrid_motif"/>
</dbReference>
<dbReference type="InterPro" id="IPR050709">
    <property type="entry name" value="Biotin_Carboxyl_Carrier/Decarb"/>
</dbReference>
<comment type="pathway">
    <text evidence="2 9">Lipid metabolism; fatty acid biosynthesis.</text>
</comment>
<evidence type="ECO:0000313" key="11">
    <source>
        <dbReference type="EMBL" id="SFU20682.1"/>
    </source>
</evidence>
<evidence type="ECO:0000256" key="6">
    <source>
        <dbReference type="ARBA" id="ARBA00023098"/>
    </source>
</evidence>
<dbReference type="InterPro" id="IPR000089">
    <property type="entry name" value="Biotin_lipoyl"/>
</dbReference>
<dbReference type="OrthoDB" id="5297413at2"/>
<dbReference type="RefSeq" id="WP_093638023.1">
    <property type="nucleotide sequence ID" value="NZ_FPBH01000015.1"/>
</dbReference>
<dbReference type="Proteomes" id="UP000198844">
    <property type="component" value="Unassembled WGS sequence"/>
</dbReference>
<evidence type="ECO:0000256" key="9">
    <source>
        <dbReference type="RuleBase" id="RU364072"/>
    </source>
</evidence>
<organism evidence="11 12">
    <name type="scientific">Paraburkholderia aspalathi</name>
    <dbReference type="NCBI Taxonomy" id="1324617"/>
    <lineage>
        <taxon>Bacteria</taxon>
        <taxon>Pseudomonadati</taxon>
        <taxon>Pseudomonadota</taxon>
        <taxon>Betaproteobacteria</taxon>
        <taxon>Burkholderiales</taxon>
        <taxon>Burkholderiaceae</taxon>
        <taxon>Paraburkholderia</taxon>
    </lineage>
</organism>
<protein>
    <recommendedName>
        <fullName evidence="3 9">Biotin carboxyl carrier protein of acetyl-CoA carboxylase</fullName>
    </recommendedName>
</protein>
<evidence type="ECO:0000256" key="1">
    <source>
        <dbReference type="ARBA" id="ARBA00003761"/>
    </source>
</evidence>
<dbReference type="InterPro" id="IPR001882">
    <property type="entry name" value="Biotin_BS"/>
</dbReference>
<dbReference type="Gene3D" id="2.40.50.100">
    <property type="match status" value="1"/>
</dbReference>
<gene>
    <name evidence="11" type="ORF">SAMN05192563_101580</name>
</gene>
<evidence type="ECO:0000256" key="3">
    <source>
        <dbReference type="ARBA" id="ARBA00017562"/>
    </source>
</evidence>
<accession>A0A1I7E9W2</accession>
<reference evidence="11 12" key="1">
    <citation type="submission" date="2016-10" db="EMBL/GenBank/DDBJ databases">
        <authorList>
            <person name="de Groot N.N."/>
        </authorList>
    </citation>
    <scope>NUCLEOTIDE SEQUENCE [LARGE SCALE GENOMIC DNA]</scope>
    <source>
        <strain evidence="11 12">LMG 27731</strain>
    </source>
</reference>
<keyword evidence="6 9" id="KW-0443">Lipid metabolism</keyword>
<dbReference type="PROSITE" id="PS50968">
    <property type="entry name" value="BIOTINYL_LIPOYL"/>
    <property type="match status" value="1"/>
</dbReference>
<dbReference type="GO" id="GO:0009317">
    <property type="term" value="C:acetyl-CoA carboxylase complex"/>
    <property type="evidence" value="ECO:0007669"/>
    <property type="project" value="InterPro"/>
</dbReference>
<evidence type="ECO:0000259" key="10">
    <source>
        <dbReference type="PROSITE" id="PS50968"/>
    </source>
</evidence>